<dbReference type="Proteomes" id="UP000535491">
    <property type="component" value="Unassembled WGS sequence"/>
</dbReference>
<dbReference type="RefSeq" id="WP_181751585.1">
    <property type="nucleotide sequence ID" value="NZ_JACEIQ010000006.1"/>
</dbReference>
<name>A0A7W1WQS4_9BACL</name>
<keyword evidence="2" id="KW-1185">Reference proteome</keyword>
<dbReference type="EMBL" id="JACEIQ010000006">
    <property type="protein sequence ID" value="MBA4494348.1"/>
    <property type="molecule type" value="Genomic_DNA"/>
</dbReference>
<proteinExistence type="predicted"/>
<gene>
    <name evidence="1" type="ORF">H1191_08525</name>
</gene>
<organism evidence="1 2">
    <name type="scientific">Paenactinomyces guangxiensis</name>
    <dbReference type="NCBI Taxonomy" id="1490290"/>
    <lineage>
        <taxon>Bacteria</taxon>
        <taxon>Bacillati</taxon>
        <taxon>Bacillota</taxon>
        <taxon>Bacilli</taxon>
        <taxon>Bacillales</taxon>
        <taxon>Thermoactinomycetaceae</taxon>
        <taxon>Paenactinomyces</taxon>
    </lineage>
</organism>
<evidence type="ECO:0000313" key="2">
    <source>
        <dbReference type="Proteomes" id="UP000535491"/>
    </source>
</evidence>
<sequence length="57" mass="6636">MAVDICEEGGTGAYVDYMKSDKNEKAEKWLQKELSKYPNGTRLFFHIGTAKDKYHHR</sequence>
<evidence type="ECO:0000313" key="1">
    <source>
        <dbReference type="EMBL" id="MBA4494348.1"/>
    </source>
</evidence>
<accession>A0A7W1WQS4</accession>
<comment type="caution">
    <text evidence="1">The sequence shown here is derived from an EMBL/GenBank/DDBJ whole genome shotgun (WGS) entry which is preliminary data.</text>
</comment>
<dbReference type="AlphaFoldDB" id="A0A7W1WQS4"/>
<reference evidence="1 2" key="1">
    <citation type="submission" date="2020-07" db="EMBL/GenBank/DDBJ databases">
        <authorList>
            <person name="Feng H."/>
        </authorList>
    </citation>
    <scope>NUCLEOTIDE SEQUENCE [LARGE SCALE GENOMIC DNA]</scope>
    <source>
        <strain evidence="2">s-10</strain>
    </source>
</reference>
<protein>
    <submittedName>
        <fullName evidence="1">Uncharacterized protein</fullName>
    </submittedName>
</protein>